<sequence length="421" mass="44981">MSSLLPRRVVITGLGLVTPLGANVNDTFSNLLEKKSGLRMVTPKDLEFSDQLSVKTVGFLDSWDKEGWVKKVAVIKSVYHALGFNCATDALIDSAWSPKTEQEITRTGVMYGSPRTSSPDISIAQREVVKHGYIRLDRLILAKLIPSMIVGTISIPRHICGFANSFCSGNCTGAHAVGDTYRTIGVGDADIVIAGAAEHDHDAVVIDALTKGSYGYNLNADENPSAAVKPFDTHRNGWVYSIGGSALILEDLEHALNRGAKIYAEMAGYSMLSEAGTQTAREGNGIYRSMKRAIEQAGLNKDQIDAVFAGASGNFEWDEGEAAAILKLFGEKGPAVTSTKGGIGHMQGTSSALDLAIAALSMQRGVIPPITNLENPLSVQGKRPDFVTAAREKRIKAIVANSINYDGTGYCSVVLKAFEGR</sequence>
<reference evidence="6" key="1">
    <citation type="submission" date="2021-09" db="EMBL/GenBank/DDBJ databases">
        <authorList>
            <consortium name="AG Swart"/>
            <person name="Singh M."/>
            <person name="Singh A."/>
            <person name="Seah K."/>
            <person name="Emmerich C."/>
        </authorList>
    </citation>
    <scope>NUCLEOTIDE SEQUENCE</scope>
    <source>
        <strain evidence="6">ATCC30299</strain>
    </source>
</reference>
<dbReference type="GO" id="GO:0006633">
    <property type="term" value="P:fatty acid biosynthetic process"/>
    <property type="evidence" value="ECO:0007669"/>
    <property type="project" value="TreeGrafter"/>
</dbReference>
<evidence type="ECO:0000256" key="4">
    <source>
        <dbReference type="RuleBase" id="RU003694"/>
    </source>
</evidence>
<dbReference type="EC" id="2.3.1.41" evidence="2"/>
<dbReference type="GO" id="GO:0004315">
    <property type="term" value="F:3-oxoacyl-[acyl-carrier-protein] synthase activity"/>
    <property type="evidence" value="ECO:0007669"/>
    <property type="project" value="UniProtKB-EC"/>
</dbReference>
<name>A0AAU9JLP6_9CILI</name>
<evidence type="ECO:0000313" key="7">
    <source>
        <dbReference type="Proteomes" id="UP001162131"/>
    </source>
</evidence>
<evidence type="ECO:0000256" key="3">
    <source>
        <dbReference type="ARBA" id="ARBA00022679"/>
    </source>
</evidence>
<dbReference type="InterPro" id="IPR014030">
    <property type="entry name" value="Ketoacyl_synth_N"/>
</dbReference>
<gene>
    <name evidence="6" type="ORF">BSTOLATCC_MIC46806</name>
</gene>
<comment type="caution">
    <text evidence="6">The sequence shown here is derived from an EMBL/GenBank/DDBJ whole genome shotgun (WGS) entry which is preliminary data.</text>
</comment>
<dbReference type="InterPro" id="IPR016039">
    <property type="entry name" value="Thiolase-like"/>
</dbReference>
<accession>A0AAU9JLP6</accession>
<dbReference type="Proteomes" id="UP001162131">
    <property type="component" value="Unassembled WGS sequence"/>
</dbReference>
<proteinExistence type="inferred from homology"/>
<evidence type="ECO:0000256" key="2">
    <source>
        <dbReference type="ARBA" id="ARBA00013191"/>
    </source>
</evidence>
<dbReference type="PANTHER" id="PTHR11712">
    <property type="entry name" value="POLYKETIDE SYNTHASE-RELATED"/>
    <property type="match status" value="1"/>
</dbReference>
<evidence type="ECO:0000259" key="5">
    <source>
        <dbReference type="PROSITE" id="PS52004"/>
    </source>
</evidence>
<dbReference type="GO" id="GO:0005739">
    <property type="term" value="C:mitochondrion"/>
    <property type="evidence" value="ECO:0007669"/>
    <property type="project" value="TreeGrafter"/>
</dbReference>
<dbReference type="SMART" id="SM00825">
    <property type="entry name" value="PKS_KS"/>
    <property type="match status" value="1"/>
</dbReference>
<dbReference type="PANTHER" id="PTHR11712:SF297">
    <property type="entry name" value="3-OXOACYL-[ACYL-CARRIER-PROTEIN] SYNTHASE, MITOCHONDRIAL"/>
    <property type="match status" value="1"/>
</dbReference>
<dbReference type="InterPro" id="IPR020841">
    <property type="entry name" value="PKS_Beta-ketoAc_synthase_dom"/>
</dbReference>
<dbReference type="Pfam" id="PF02801">
    <property type="entry name" value="Ketoacyl-synt_C"/>
    <property type="match status" value="1"/>
</dbReference>
<keyword evidence="7" id="KW-1185">Reference proteome</keyword>
<dbReference type="Pfam" id="PF00109">
    <property type="entry name" value="ketoacyl-synt"/>
    <property type="match status" value="1"/>
</dbReference>
<protein>
    <recommendedName>
        <fullName evidence="2">beta-ketoacyl-[acyl-carrier-protein] synthase I</fullName>
        <ecNumber evidence="2">2.3.1.41</ecNumber>
    </recommendedName>
</protein>
<dbReference type="Gene3D" id="3.40.47.10">
    <property type="match status" value="2"/>
</dbReference>
<dbReference type="InterPro" id="IPR000794">
    <property type="entry name" value="Beta-ketoacyl_synthase"/>
</dbReference>
<comment type="similarity">
    <text evidence="1 4">Belongs to the thiolase-like superfamily. Beta-ketoacyl-ACP synthases family.</text>
</comment>
<evidence type="ECO:0000256" key="1">
    <source>
        <dbReference type="ARBA" id="ARBA00008467"/>
    </source>
</evidence>
<keyword evidence="3 4" id="KW-0808">Transferase</keyword>
<dbReference type="SUPFAM" id="SSF53901">
    <property type="entry name" value="Thiolase-like"/>
    <property type="match status" value="2"/>
</dbReference>
<evidence type="ECO:0000313" key="6">
    <source>
        <dbReference type="EMBL" id="CAG9328816.1"/>
    </source>
</evidence>
<dbReference type="InterPro" id="IPR014031">
    <property type="entry name" value="Ketoacyl_synth_C"/>
</dbReference>
<dbReference type="AlphaFoldDB" id="A0AAU9JLP6"/>
<dbReference type="EMBL" id="CAJZBQ010000046">
    <property type="protein sequence ID" value="CAG9328816.1"/>
    <property type="molecule type" value="Genomic_DNA"/>
</dbReference>
<organism evidence="6 7">
    <name type="scientific">Blepharisma stoltei</name>
    <dbReference type="NCBI Taxonomy" id="1481888"/>
    <lineage>
        <taxon>Eukaryota</taxon>
        <taxon>Sar</taxon>
        <taxon>Alveolata</taxon>
        <taxon>Ciliophora</taxon>
        <taxon>Postciliodesmatophora</taxon>
        <taxon>Heterotrichea</taxon>
        <taxon>Heterotrichida</taxon>
        <taxon>Blepharismidae</taxon>
        <taxon>Blepharisma</taxon>
    </lineage>
</organism>
<feature type="domain" description="Ketosynthase family 3 (KS3)" evidence="5">
    <location>
        <begin position="6"/>
        <end position="416"/>
    </location>
</feature>
<dbReference type="PROSITE" id="PS52004">
    <property type="entry name" value="KS3_2"/>
    <property type="match status" value="1"/>
</dbReference>